<evidence type="ECO:0000256" key="2">
    <source>
        <dbReference type="ARBA" id="ARBA00022676"/>
    </source>
</evidence>
<dbReference type="RefSeq" id="WP_086089077.1">
    <property type="nucleotide sequence ID" value="NZ_CP021112.1"/>
</dbReference>
<dbReference type="OrthoDB" id="5490290at2"/>
<keyword evidence="2" id="KW-0328">Glycosyltransferase</keyword>
<sequence>MGNKGAKSQPATTILTDLNVIIPNLHWNYTGVTATNRMIAPRVARLMTARWLGPDAPAGVETMTFGDLLTLRSSARRPIVWHARRNNEMMAGLALKWLGWPLRLVFTSAAQRHHTGITRWLIKRMDAVIATSPASASYLKVPCEVILHGVDIERYRPPDNREAELREGDIRSKYAIGCFGRVRHQKGTDVFIEAMCRLLPRYPDFSAVVIGAIDDASFEARLKERVAQSGLQDRVHILGELPIDDVPPWYRRVLIYAFTSRNEGFGLTILEAMASGDALVAARAGAAEAVVTDGQNGVLVPTGDADALAAALESLMRDPDAAAAMGERARAHVVAQFSVEAEAEKYAAVYRRVLAGV</sequence>
<proteinExistence type="inferred from homology"/>
<keyword evidence="3" id="KW-0808">Transferase</keyword>
<dbReference type="Pfam" id="PF00534">
    <property type="entry name" value="Glycos_transf_1"/>
    <property type="match status" value="1"/>
</dbReference>
<name>A0A1W6ZTK8_9HYPH</name>
<evidence type="ECO:0000256" key="3">
    <source>
        <dbReference type="ARBA" id="ARBA00022679"/>
    </source>
</evidence>
<dbReference type="STRING" id="1235591.CAK95_17535"/>
<organism evidence="4 5">
    <name type="scientific">Pseudorhodoplanes sinuspersici</name>
    <dbReference type="NCBI Taxonomy" id="1235591"/>
    <lineage>
        <taxon>Bacteria</taxon>
        <taxon>Pseudomonadati</taxon>
        <taxon>Pseudomonadota</taxon>
        <taxon>Alphaproteobacteria</taxon>
        <taxon>Hyphomicrobiales</taxon>
        <taxon>Pseudorhodoplanes</taxon>
    </lineage>
</organism>
<dbReference type="SUPFAM" id="SSF53756">
    <property type="entry name" value="UDP-Glycosyltransferase/glycogen phosphorylase"/>
    <property type="match status" value="1"/>
</dbReference>
<dbReference type="Gene3D" id="3.40.50.2000">
    <property type="entry name" value="Glycogen Phosphorylase B"/>
    <property type="match status" value="2"/>
</dbReference>
<dbReference type="InterPro" id="IPR001296">
    <property type="entry name" value="Glyco_trans_1"/>
</dbReference>
<gene>
    <name evidence="4" type="ORF">CAK95_17535</name>
</gene>
<dbReference type="GO" id="GO:0016757">
    <property type="term" value="F:glycosyltransferase activity"/>
    <property type="evidence" value="ECO:0007669"/>
    <property type="project" value="UniProtKB-KW"/>
</dbReference>
<comment type="similarity">
    <text evidence="1">Belongs to the glycosyltransferase group 1 family. Glycosyltransferase 4 subfamily.</text>
</comment>
<dbReference type="KEGG" id="psin:CAK95_17535"/>
<dbReference type="PANTHER" id="PTHR12526:SF640">
    <property type="entry name" value="COLANIC ACID BIOSYNTHESIS GLYCOSYLTRANSFERASE WCAL-RELATED"/>
    <property type="match status" value="1"/>
</dbReference>
<evidence type="ECO:0000313" key="4">
    <source>
        <dbReference type="EMBL" id="ARQ00682.1"/>
    </source>
</evidence>
<evidence type="ECO:0000256" key="1">
    <source>
        <dbReference type="ARBA" id="ARBA00009481"/>
    </source>
</evidence>
<reference evidence="4 5" key="1">
    <citation type="submission" date="2017-05" db="EMBL/GenBank/DDBJ databases">
        <title>Full genome sequence of Pseudorhodoplanes sinuspersici.</title>
        <authorList>
            <person name="Dastgheib S.M.M."/>
            <person name="Shavandi M."/>
            <person name="Tirandaz H."/>
        </authorList>
    </citation>
    <scope>NUCLEOTIDE SEQUENCE [LARGE SCALE GENOMIC DNA]</scope>
    <source>
        <strain evidence="4 5">RIPI110</strain>
    </source>
</reference>
<dbReference type="PANTHER" id="PTHR12526">
    <property type="entry name" value="GLYCOSYLTRANSFERASE"/>
    <property type="match status" value="1"/>
</dbReference>
<protein>
    <submittedName>
        <fullName evidence="4">Lipopolysaccharide biosynthesis protein</fullName>
    </submittedName>
</protein>
<accession>A0A1W6ZTK8</accession>
<keyword evidence="5" id="KW-1185">Reference proteome</keyword>
<dbReference type="EMBL" id="CP021112">
    <property type="protein sequence ID" value="ARQ00682.1"/>
    <property type="molecule type" value="Genomic_DNA"/>
</dbReference>
<dbReference type="AlphaFoldDB" id="A0A1W6ZTK8"/>
<dbReference type="Proteomes" id="UP000194137">
    <property type="component" value="Chromosome"/>
</dbReference>
<evidence type="ECO:0000313" key="5">
    <source>
        <dbReference type="Proteomes" id="UP000194137"/>
    </source>
</evidence>
<dbReference type="CDD" id="cd03801">
    <property type="entry name" value="GT4_PimA-like"/>
    <property type="match status" value="1"/>
</dbReference>